<dbReference type="PROSITE" id="PS50188">
    <property type="entry name" value="B302_SPRY"/>
    <property type="match status" value="1"/>
</dbReference>
<evidence type="ECO:0000313" key="4">
    <source>
        <dbReference type="EMBL" id="RHY64773.1"/>
    </source>
</evidence>
<dbReference type="Pfam" id="PF00622">
    <property type="entry name" value="SPRY"/>
    <property type="match status" value="1"/>
</dbReference>
<evidence type="ECO:0000313" key="6">
    <source>
        <dbReference type="Proteomes" id="UP000266643"/>
    </source>
</evidence>
<dbReference type="EMBL" id="QUTD01005007">
    <property type="protein sequence ID" value="RHY64773.1"/>
    <property type="molecule type" value="Genomic_DNA"/>
</dbReference>
<evidence type="ECO:0000256" key="1">
    <source>
        <dbReference type="SAM" id="Coils"/>
    </source>
</evidence>
<accession>A0A397DI00</accession>
<evidence type="ECO:0000313" key="7">
    <source>
        <dbReference type="Proteomes" id="UP000286510"/>
    </source>
</evidence>
<dbReference type="Proteomes" id="UP000266643">
    <property type="component" value="Unassembled WGS sequence"/>
</dbReference>
<dbReference type="Proteomes" id="UP000286510">
    <property type="component" value="Unassembled WGS sequence"/>
</dbReference>
<feature type="coiled-coil region" evidence="1">
    <location>
        <begin position="54"/>
        <end position="81"/>
    </location>
</feature>
<dbReference type="Gene3D" id="2.60.120.920">
    <property type="match status" value="1"/>
</dbReference>
<dbReference type="EMBL" id="QUTF01014037">
    <property type="protein sequence ID" value="RHZ14836.1"/>
    <property type="molecule type" value="Genomic_DNA"/>
</dbReference>
<feature type="region of interest" description="Disordered" evidence="2">
    <location>
        <begin position="131"/>
        <end position="206"/>
    </location>
</feature>
<feature type="region of interest" description="Disordered" evidence="2">
    <location>
        <begin position="22"/>
        <end position="49"/>
    </location>
</feature>
<name>A0A397DI00_APHAT</name>
<comment type="caution">
    <text evidence="4">The sequence shown here is derived from an EMBL/GenBank/DDBJ whole genome shotgun (WGS) entry which is preliminary data.</text>
</comment>
<dbReference type="AlphaFoldDB" id="A0A397DI00"/>
<dbReference type="PANTHER" id="PTHR12245:SF5">
    <property type="entry name" value="SPRY DOMAIN-CONTAINING SOCS BOX PROTEIN 3"/>
    <property type="match status" value="1"/>
</dbReference>
<sequence length="378" mass="41735">MNVLSHQSHAITTMAIVREAFSPSTADGGGHHDDSAGHDSTSDDDDIAPSSKFLADLKTESVRCRNELAKQEKRFEELKKVHHASMENIVSIYTTLEKTFDAHLGQLEAHSSSLLAQQHRLEELLTKDYSVASSPSKANELKRDASSVEAATPPRKRSKAAAASPTPVRLLPPRKAAPAHELPPTLRGHPGKPPARGRPAKADDSEVHDVTEFAYHGRWDVARCGQFSEIDQQGRRMRSTSSGWNVVIGREPADSFVVRVSFPTTKQKNSVAIGLTKEPNFWKEPLQATHSAFDFNQFGWFLNVQRGALCSKAGHDNAPYCTRFKTGDVLAVVLDTDTSTMRFFKNGKDLGVAFTDVTERDMYPAVITYDRGIKLELL</sequence>
<dbReference type="InterPro" id="IPR013320">
    <property type="entry name" value="ConA-like_dom_sf"/>
</dbReference>
<evidence type="ECO:0000259" key="3">
    <source>
        <dbReference type="PROSITE" id="PS50188"/>
    </source>
</evidence>
<evidence type="ECO:0000256" key="2">
    <source>
        <dbReference type="SAM" id="MobiDB-lite"/>
    </source>
</evidence>
<dbReference type="CDD" id="cd11709">
    <property type="entry name" value="SPRY"/>
    <property type="match status" value="1"/>
</dbReference>
<dbReference type="InterPro" id="IPR043136">
    <property type="entry name" value="B30.2/SPRY_sf"/>
</dbReference>
<proteinExistence type="predicted"/>
<protein>
    <recommendedName>
        <fullName evidence="3">B30.2/SPRY domain-containing protein</fullName>
    </recommendedName>
</protein>
<dbReference type="PANTHER" id="PTHR12245">
    <property type="entry name" value="SPRY DOMAIN CONTAINING SOCS BOX PROTEIN"/>
    <property type="match status" value="1"/>
</dbReference>
<keyword evidence="1" id="KW-0175">Coiled coil</keyword>
<reference evidence="6 7" key="1">
    <citation type="submission" date="2018-08" db="EMBL/GenBank/DDBJ databases">
        <title>Aphanomyces genome sequencing and annotation.</title>
        <authorList>
            <person name="Minardi D."/>
            <person name="Oidtmann B."/>
            <person name="Van Der Giezen M."/>
            <person name="Studholme D.J."/>
        </authorList>
    </citation>
    <scope>NUCLEOTIDE SEQUENCE [LARGE SCALE GENOMIC DNA]</scope>
    <source>
        <strain evidence="4 6">D2</strain>
        <strain evidence="5 7">FDL457</strain>
    </source>
</reference>
<dbReference type="SUPFAM" id="SSF49899">
    <property type="entry name" value="Concanavalin A-like lectins/glucanases"/>
    <property type="match status" value="1"/>
</dbReference>
<gene>
    <name evidence="5" type="ORF">DYB26_004998</name>
    <name evidence="4" type="ORF">DYB30_000535</name>
</gene>
<organism evidence="4 6">
    <name type="scientific">Aphanomyces astaci</name>
    <name type="common">Crayfish plague agent</name>
    <dbReference type="NCBI Taxonomy" id="112090"/>
    <lineage>
        <taxon>Eukaryota</taxon>
        <taxon>Sar</taxon>
        <taxon>Stramenopiles</taxon>
        <taxon>Oomycota</taxon>
        <taxon>Saprolegniomycetes</taxon>
        <taxon>Saprolegniales</taxon>
        <taxon>Verrucalvaceae</taxon>
        <taxon>Aphanomyces</taxon>
    </lineage>
</organism>
<dbReference type="InterPro" id="IPR001870">
    <property type="entry name" value="B30.2/SPRY"/>
</dbReference>
<dbReference type="InterPro" id="IPR050672">
    <property type="entry name" value="FBXO45-Fsn/SPSB_families"/>
</dbReference>
<dbReference type="InterPro" id="IPR003877">
    <property type="entry name" value="SPRY_dom"/>
</dbReference>
<dbReference type="VEuPathDB" id="FungiDB:H257_00727"/>
<feature type="domain" description="B30.2/SPRY" evidence="3">
    <location>
        <begin position="180"/>
        <end position="378"/>
    </location>
</feature>
<evidence type="ECO:0000313" key="5">
    <source>
        <dbReference type="EMBL" id="RHZ14836.1"/>
    </source>
</evidence>
<feature type="compositionally biased region" description="Basic and acidic residues" evidence="2">
    <location>
        <begin position="29"/>
        <end position="41"/>
    </location>
</feature>